<accession>A0ABP9LCR1</accession>
<evidence type="ECO:0000313" key="1">
    <source>
        <dbReference type="EMBL" id="GAA5075772.1"/>
    </source>
</evidence>
<dbReference type="Pfam" id="PF20086">
    <property type="entry name" value="DUF6478"/>
    <property type="match status" value="1"/>
</dbReference>
<dbReference type="Proteomes" id="UP001499910">
    <property type="component" value="Unassembled WGS sequence"/>
</dbReference>
<proteinExistence type="predicted"/>
<dbReference type="InterPro" id="IPR045514">
    <property type="entry name" value="DUF6478"/>
</dbReference>
<organism evidence="1 2">
    <name type="scientific">[Roseibacterium] beibuensis</name>
    <dbReference type="NCBI Taxonomy" id="1193142"/>
    <lineage>
        <taxon>Bacteria</taxon>
        <taxon>Pseudomonadati</taxon>
        <taxon>Pseudomonadota</taxon>
        <taxon>Alphaproteobacteria</taxon>
        <taxon>Rhodobacterales</taxon>
        <taxon>Roseobacteraceae</taxon>
        <taxon>Roseicyclus</taxon>
    </lineage>
</organism>
<dbReference type="EMBL" id="BAABHW010000003">
    <property type="protein sequence ID" value="GAA5075772.1"/>
    <property type="molecule type" value="Genomic_DNA"/>
</dbReference>
<protein>
    <submittedName>
        <fullName evidence="1">DUF6478 family protein</fullName>
    </submittedName>
</protein>
<name>A0ABP9LCR1_9RHOB</name>
<sequence length="233" mass="26377">MDAPRGVSGSTLAEMNVEMREMRDRLDTLSSRARSELLSRVLPSDGIEQSDQCDWVMRPAPWRVEMRPRGLVGVPSPTHLPGDVTLFHDAANSDLSLRQDRAPAWVDGAIFGLVLEVYRFDGSFVSLVHDLPGEAVEGLTLNHFISVDLRIEREQPVELYARLNVQHGPNVEQLVRQIEIRDGRGQAEFDLAYSKINEQRIEKAWLDLIIESPEMTRIALWDMVVLRAPRADV</sequence>
<gene>
    <name evidence="1" type="ORF">GCM10023209_24120</name>
</gene>
<keyword evidence="2" id="KW-1185">Reference proteome</keyword>
<comment type="caution">
    <text evidence="1">The sequence shown here is derived from an EMBL/GenBank/DDBJ whole genome shotgun (WGS) entry which is preliminary data.</text>
</comment>
<reference evidence="2" key="1">
    <citation type="journal article" date="2019" name="Int. J. Syst. Evol. Microbiol.">
        <title>The Global Catalogue of Microorganisms (GCM) 10K type strain sequencing project: providing services to taxonomists for standard genome sequencing and annotation.</title>
        <authorList>
            <consortium name="The Broad Institute Genomics Platform"/>
            <consortium name="The Broad Institute Genome Sequencing Center for Infectious Disease"/>
            <person name="Wu L."/>
            <person name="Ma J."/>
        </authorList>
    </citation>
    <scope>NUCLEOTIDE SEQUENCE [LARGE SCALE GENOMIC DNA]</scope>
    <source>
        <strain evidence="2">JCM 18015</strain>
    </source>
</reference>
<evidence type="ECO:0000313" key="2">
    <source>
        <dbReference type="Proteomes" id="UP001499910"/>
    </source>
</evidence>